<dbReference type="Proteomes" id="UP000199377">
    <property type="component" value="Unassembled WGS sequence"/>
</dbReference>
<reference evidence="4 5" key="1">
    <citation type="submission" date="2016-10" db="EMBL/GenBank/DDBJ databases">
        <authorList>
            <person name="de Groot N.N."/>
        </authorList>
    </citation>
    <scope>NUCLEOTIDE SEQUENCE [LARGE SCALE GENOMIC DNA]</scope>
    <source>
        <strain evidence="4 5">CGMCC 1.11030</strain>
    </source>
</reference>
<evidence type="ECO:0000256" key="2">
    <source>
        <dbReference type="SAM" id="MobiDB-lite"/>
    </source>
</evidence>
<organism evidence="4 5">
    <name type="scientific">Albimonas pacifica</name>
    <dbReference type="NCBI Taxonomy" id="1114924"/>
    <lineage>
        <taxon>Bacteria</taxon>
        <taxon>Pseudomonadati</taxon>
        <taxon>Pseudomonadota</taxon>
        <taxon>Alphaproteobacteria</taxon>
        <taxon>Rhodobacterales</taxon>
        <taxon>Paracoccaceae</taxon>
        <taxon>Albimonas</taxon>
    </lineage>
</organism>
<sequence>MTRPPDERPDVSGMTEAQKLELGRHFMAQVRWNAELGIALEHIEPGRATLRLPYDSRWVGDPSTGVLHGGVLTALLDACGGAAVMSHPTGAIATATISLRIDYMRGAEPGRDVVATAECHRATRHVAFVRVEAHDGARPEPVATATGSFTIERPRPKKETA</sequence>
<dbReference type="Pfam" id="PF03061">
    <property type="entry name" value="4HBT"/>
    <property type="match status" value="1"/>
</dbReference>
<dbReference type="NCBIfam" id="TIGR00369">
    <property type="entry name" value="unchar_dom_1"/>
    <property type="match status" value="1"/>
</dbReference>
<evidence type="ECO:0000256" key="1">
    <source>
        <dbReference type="ARBA" id="ARBA00022801"/>
    </source>
</evidence>
<accession>A0A1I3FMM8</accession>
<dbReference type="InterPro" id="IPR003736">
    <property type="entry name" value="PAAI_dom"/>
</dbReference>
<feature type="compositionally biased region" description="Basic and acidic residues" evidence="2">
    <location>
        <begin position="152"/>
        <end position="161"/>
    </location>
</feature>
<dbReference type="InterPro" id="IPR006683">
    <property type="entry name" value="Thioestr_dom"/>
</dbReference>
<dbReference type="SUPFAM" id="SSF54637">
    <property type="entry name" value="Thioesterase/thiol ester dehydrase-isomerase"/>
    <property type="match status" value="1"/>
</dbReference>
<feature type="region of interest" description="Disordered" evidence="2">
    <location>
        <begin position="138"/>
        <end position="161"/>
    </location>
</feature>
<gene>
    <name evidence="4" type="ORF">SAMN05216258_104388</name>
</gene>
<dbReference type="CDD" id="cd03443">
    <property type="entry name" value="PaaI_thioesterase"/>
    <property type="match status" value="1"/>
</dbReference>
<evidence type="ECO:0000313" key="4">
    <source>
        <dbReference type="EMBL" id="SFI12469.1"/>
    </source>
</evidence>
<dbReference type="AlphaFoldDB" id="A0A1I3FMM8"/>
<dbReference type="STRING" id="1114924.SAMN05216258_104388"/>
<evidence type="ECO:0000313" key="5">
    <source>
        <dbReference type="Proteomes" id="UP000199377"/>
    </source>
</evidence>
<feature type="domain" description="Thioesterase" evidence="3">
    <location>
        <begin position="65"/>
        <end position="138"/>
    </location>
</feature>
<dbReference type="PANTHER" id="PTHR43240:SF7">
    <property type="entry name" value="BLR7284 PROTEIN"/>
    <property type="match status" value="1"/>
</dbReference>
<keyword evidence="1" id="KW-0378">Hydrolase</keyword>
<dbReference type="InterPro" id="IPR029069">
    <property type="entry name" value="HotDog_dom_sf"/>
</dbReference>
<protein>
    <submittedName>
        <fullName evidence="4">Uncharacterized domain 1-containing protein</fullName>
    </submittedName>
</protein>
<dbReference type="GO" id="GO:0061522">
    <property type="term" value="F:1,4-dihydroxy-2-naphthoyl-CoA thioesterase activity"/>
    <property type="evidence" value="ECO:0007669"/>
    <property type="project" value="TreeGrafter"/>
</dbReference>
<dbReference type="Gene3D" id="3.10.129.10">
    <property type="entry name" value="Hotdog Thioesterase"/>
    <property type="match status" value="1"/>
</dbReference>
<proteinExistence type="predicted"/>
<dbReference type="EMBL" id="FOQH01000004">
    <property type="protein sequence ID" value="SFI12469.1"/>
    <property type="molecule type" value="Genomic_DNA"/>
</dbReference>
<dbReference type="PANTHER" id="PTHR43240">
    <property type="entry name" value="1,4-DIHYDROXY-2-NAPHTHOYL-COA THIOESTERASE 1"/>
    <property type="match status" value="1"/>
</dbReference>
<keyword evidence="5" id="KW-1185">Reference proteome</keyword>
<dbReference type="GO" id="GO:0005829">
    <property type="term" value="C:cytosol"/>
    <property type="evidence" value="ECO:0007669"/>
    <property type="project" value="TreeGrafter"/>
</dbReference>
<evidence type="ECO:0000259" key="3">
    <source>
        <dbReference type="Pfam" id="PF03061"/>
    </source>
</evidence>
<name>A0A1I3FMM8_9RHOB</name>